<feature type="chain" id="PRO_5005895705" evidence="1">
    <location>
        <begin position="25"/>
        <end position="462"/>
    </location>
</feature>
<dbReference type="Gene3D" id="2.60.120.200">
    <property type="match status" value="1"/>
</dbReference>
<keyword evidence="2" id="KW-1185">Reference proteome</keyword>
<protein>
    <submittedName>
        <fullName evidence="3">MAM domain-containing protein</fullName>
    </submittedName>
</protein>
<feature type="signal peptide" evidence="1">
    <location>
        <begin position="1"/>
        <end position="24"/>
    </location>
</feature>
<dbReference type="InterPro" id="IPR013320">
    <property type="entry name" value="ConA-like_dom_sf"/>
</dbReference>
<proteinExistence type="predicted"/>
<evidence type="ECO:0000313" key="3">
    <source>
        <dbReference type="WBParaSite" id="SPAL_0001577500.1"/>
    </source>
</evidence>
<reference evidence="3" key="1">
    <citation type="submission" date="2017-02" db="UniProtKB">
        <authorList>
            <consortium name="WormBaseParasite"/>
        </authorList>
    </citation>
    <scope>IDENTIFICATION</scope>
</reference>
<evidence type="ECO:0000256" key="1">
    <source>
        <dbReference type="SAM" id="SignalP"/>
    </source>
</evidence>
<keyword evidence="1" id="KW-0732">Signal</keyword>
<dbReference type="WBParaSite" id="SPAL_0001577500.1">
    <property type="protein sequence ID" value="SPAL_0001577500.1"/>
    <property type="gene ID" value="SPAL_0001577500"/>
</dbReference>
<evidence type="ECO:0000313" key="2">
    <source>
        <dbReference type="Proteomes" id="UP000046392"/>
    </source>
</evidence>
<accession>A0A0N5CD29</accession>
<sequence>MFYLFSNIFLILILYPLSLESCGGLSSDTLYRLSGSRILKGYDEKDPLGSIIGIGQQALEPFLTTTISYTPSTTTNPFTTTDNIPSISYPDELNCPEFDDTCLWKNIDGYMIDEMDWYQGNGFLNENKLYLATGTREKPKGNYGIVATEKTKLSSDKAVLVSNTIDCLTNSGTLKFKYWTSPEVKIYVCIMRINKSYPNYDYCSPPIEKGDPGPAIISIPDVNKQPFQIFIRAENFIFKNGDLEGGFAIIDDIEFEGEICNKQLKGSFDSIKYKEDHLLPSLYSQKTKKAYDVEEDANDVCRILTCNFEEKDLCINYAISGDFNIVKEQYKNIIKDSSNGKKGFRDKEGFYAIVEGPKKFSRLTTQSFVLEDEVYFMFSYHKASPLGNLRLIRKLKEKDVEEILFESPTEGFTINKWLREGRILIPGEYDYLAIEVIDLPSNNVIGIDEWFLLTTHKDLYCI</sequence>
<dbReference type="SUPFAM" id="SSF49899">
    <property type="entry name" value="Concanavalin A-like lectins/glucanases"/>
    <property type="match status" value="1"/>
</dbReference>
<dbReference type="Proteomes" id="UP000046392">
    <property type="component" value="Unplaced"/>
</dbReference>
<name>A0A0N5CD29_STREA</name>
<dbReference type="AlphaFoldDB" id="A0A0N5CD29"/>
<organism evidence="2 3">
    <name type="scientific">Strongyloides papillosus</name>
    <name type="common">Intestinal threadworm</name>
    <dbReference type="NCBI Taxonomy" id="174720"/>
    <lineage>
        <taxon>Eukaryota</taxon>
        <taxon>Metazoa</taxon>
        <taxon>Ecdysozoa</taxon>
        <taxon>Nematoda</taxon>
        <taxon>Chromadorea</taxon>
        <taxon>Rhabditida</taxon>
        <taxon>Tylenchina</taxon>
        <taxon>Panagrolaimomorpha</taxon>
        <taxon>Strongyloidoidea</taxon>
        <taxon>Strongyloididae</taxon>
        <taxon>Strongyloides</taxon>
    </lineage>
</organism>